<feature type="signal peptide" evidence="2">
    <location>
        <begin position="1"/>
        <end position="24"/>
    </location>
</feature>
<dbReference type="PANTHER" id="PTHR43208:SF1">
    <property type="entry name" value="ABC TRANSPORTER SUBSTRATE-BINDING PROTEIN"/>
    <property type="match status" value="1"/>
</dbReference>
<dbReference type="RefSeq" id="WP_087281101.1">
    <property type="nucleotide sequence ID" value="NZ_CP021455.1"/>
</dbReference>
<gene>
    <name evidence="4" type="ORF">CCO03_11265</name>
</gene>
<dbReference type="PANTHER" id="PTHR43208">
    <property type="entry name" value="ABC TRANSPORTER SUBSTRATE-BINDING PROTEIN"/>
    <property type="match status" value="1"/>
</dbReference>
<reference evidence="4 5" key="1">
    <citation type="submission" date="2017-05" db="EMBL/GenBank/DDBJ databases">
        <authorList>
            <person name="Song R."/>
            <person name="Chenine A.L."/>
            <person name="Ruprecht R.M."/>
        </authorList>
    </citation>
    <scope>NUCLEOTIDE SEQUENCE [LARGE SCALE GENOMIC DNA]</scope>
    <source>
        <strain evidence="4 5">DSM 26136</strain>
    </source>
</reference>
<dbReference type="AlphaFoldDB" id="A0A1Y0EPE6"/>
<dbReference type="Gene3D" id="3.40.50.2300">
    <property type="match status" value="2"/>
</dbReference>
<dbReference type="OrthoDB" id="9769871at2"/>
<evidence type="ECO:0000313" key="4">
    <source>
        <dbReference type="EMBL" id="ARU05189.1"/>
    </source>
</evidence>
<dbReference type="Pfam" id="PF02608">
    <property type="entry name" value="Bmp"/>
    <property type="match status" value="1"/>
</dbReference>
<keyword evidence="5" id="KW-1185">Reference proteome</keyword>
<feature type="domain" description="ABC transporter substrate-binding protein PnrA-like" evidence="3">
    <location>
        <begin position="61"/>
        <end position="323"/>
    </location>
</feature>
<dbReference type="GO" id="GO:0005886">
    <property type="term" value="C:plasma membrane"/>
    <property type="evidence" value="ECO:0007669"/>
    <property type="project" value="InterPro"/>
</dbReference>
<dbReference type="KEGG" id="cser:CCO03_11265"/>
<evidence type="ECO:0000259" key="3">
    <source>
        <dbReference type="Pfam" id="PF02608"/>
    </source>
</evidence>
<evidence type="ECO:0000313" key="5">
    <source>
        <dbReference type="Proteomes" id="UP000196138"/>
    </source>
</evidence>
<proteinExistence type="predicted"/>
<sequence length="390" mass="41777">MRSRRHWLVWGVSCTLLAGMSACGQRDQPVPTEQPGTAPQGVMQGSAQAASAAAAAEPLRMTFVYRGPVGDGGWTHAHEQARQALEQEFGDRIHTRYIESVSQEGDARRVMRELAKQGTQLVFGTARRYGEVMLTVASEYPQVKFELAGDDKTAANLASYDVRREEGAYLAGLVAGHVTKSGTLGVVAATPTPDVLRSINGFALGAQRANPAVITRVIWVGDWFNPPQEGEATASLINGGADVVLSTNDSTAVLKTAEKMGKRGFGWNTDMAGDAPTAHLASVVVDWLPYYRVTVNHVLKGEWRPAASWWGVKEGAVGLASLAPDVPQAARQQVDDITAGLKAGTFRIWRGPLRDNGDQTLLSAGQDADDAMLRSMAFLVKGVEGKLPGR</sequence>
<dbReference type="PROSITE" id="PS51257">
    <property type="entry name" value="PROKAR_LIPOPROTEIN"/>
    <property type="match status" value="1"/>
</dbReference>
<accession>A0A1Y0EPE6</accession>
<dbReference type="Proteomes" id="UP000196138">
    <property type="component" value="Chromosome"/>
</dbReference>
<evidence type="ECO:0000256" key="2">
    <source>
        <dbReference type="SAM" id="SignalP"/>
    </source>
</evidence>
<dbReference type="InterPro" id="IPR052910">
    <property type="entry name" value="ABC-Purine-Binding"/>
</dbReference>
<organism evidence="4 5">
    <name type="scientific">Comamonas serinivorans</name>
    <dbReference type="NCBI Taxonomy" id="1082851"/>
    <lineage>
        <taxon>Bacteria</taxon>
        <taxon>Pseudomonadati</taxon>
        <taxon>Pseudomonadota</taxon>
        <taxon>Betaproteobacteria</taxon>
        <taxon>Burkholderiales</taxon>
        <taxon>Comamonadaceae</taxon>
        <taxon>Comamonas</taxon>
    </lineage>
</organism>
<evidence type="ECO:0000256" key="1">
    <source>
        <dbReference type="ARBA" id="ARBA00022729"/>
    </source>
</evidence>
<dbReference type="EMBL" id="CP021455">
    <property type="protein sequence ID" value="ARU05189.1"/>
    <property type="molecule type" value="Genomic_DNA"/>
</dbReference>
<feature type="chain" id="PRO_5013095663" evidence="2">
    <location>
        <begin position="25"/>
        <end position="390"/>
    </location>
</feature>
<dbReference type="InterPro" id="IPR003760">
    <property type="entry name" value="PnrA-like"/>
</dbReference>
<name>A0A1Y0EPE6_9BURK</name>
<keyword evidence="1 2" id="KW-0732">Signal</keyword>
<protein>
    <submittedName>
        <fullName evidence="4">BMP family ABC transporter substrate-binding protein</fullName>
    </submittedName>
</protein>
<dbReference type="CDD" id="cd19963">
    <property type="entry name" value="PBP1_BMP-like"/>
    <property type="match status" value="1"/>
</dbReference>